<evidence type="ECO:0000256" key="1">
    <source>
        <dbReference type="SAM" id="MobiDB-lite"/>
    </source>
</evidence>
<organism evidence="2 3">
    <name type="scientific">Dactylonectria estremocensis</name>
    <dbReference type="NCBI Taxonomy" id="1079267"/>
    <lineage>
        <taxon>Eukaryota</taxon>
        <taxon>Fungi</taxon>
        <taxon>Dikarya</taxon>
        <taxon>Ascomycota</taxon>
        <taxon>Pezizomycotina</taxon>
        <taxon>Sordariomycetes</taxon>
        <taxon>Hypocreomycetidae</taxon>
        <taxon>Hypocreales</taxon>
        <taxon>Nectriaceae</taxon>
        <taxon>Dactylonectria</taxon>
    </lineage>
</organism>
<feature type="region of interest" description="Disordered" evidence="1">
    <location>
        <begin position="88"/>
        <end position="121"/>
    </location>
</feature>
<reference evidence="2" key="1">
    <citation type="journal article" date="2021" name="Nat. Commun.">
        <title>Genetic determinants of endophytism in the Arabidopsis root mycobiome.</title>
        <authorList>
            <person name="Mesny F."/>
            <person name="Miyauchi S."/>
            <person name="Thiergart T."/>
            <person name="Pickel B."/>
            <person name="Atanasova L."/>
            <person name="Karlsson M."/>
            <person name="Huettel B."/>
            <person name="Barry K.W."/>
            <person name="Haridas S."/>
            <person name="Chen C."/>
            <person name="Bauer D."/>
            <person name="Andreopoulos W."/>
            <person name="Pangilinan J."/>
            <person name="LaButti K."/>
            <person name="Riley R."/>
            <person name="Lipzen A."/>
            <person name="Clum A."/>
            <person name="Drula E."/>
            <person name="Henrissat B."/>
            <person name="Kohler A."/>
            <person name="Grigoriev I.V."/>
            <person name="Martin F.M."/>
            <person name="Hacquard S."/>
        </authorList>
    </citation>
    <scope>NUCLEOTIDE SEQUENCE</scope>
    <source>
        <strain evidence="2">MPI-CAGE-AT-0021</strain>
    </source>
</reference>
<sequence length="180" mass="19982">MVGPRPSVPLCPPLQRQTSYPPLWPVWSPLCHFTRGRGNYHAALVCMGFGYCALVRPLNEPSDKPILHPQCLDPDPLLTGLPYEPIARDPERNPRLDHRGGGGGVGIGAQRGREQERNGKWEGKVAAESQKINQEGQKTHYHVVGASVVRRWSRWPRALTLRLIRDRLVAASSMCRGGVA</sequence>
<accession>A0A9P9FBQ3</accession>
<protein>
    <submittedName>
        <fullName evidence="2">Uncharacterized protein</fullName>
    </submittedName>
</protein>
<dbReference type="AlphaFoldDB" id="A0A9P9FBQ3"/>
<gene>
    <name evidence="2" type="ORF">B0J13DRAFT_520279</name>
</gene>
<proteinExistence type="predicted"/>
<evidence type="ECO:0000313" key="3">
    <source>
        <dbReference type="Proteomes" id="UP000717696"/>
    </source>
</evidence>
<dbReference type="Proteomes" id="UP000717696">
    <property type="component" value="Unassembled WGS sequence"/>
</dbReference>
<feature type="compositionally biased region" description="Basic and acidic residues" evidence="1">
    <location>
        <begin position="88"/>
        <end position="100"/>
    </location>
</feature>
<comment type="caution">
    <text evidence="2">The sequence shown here is derived from an EMBL/GenBank/DDBJ whole genome shotgun (WGS) entry which is preliminary data.</text>
</comment>
<keyword evidence="3" id="KW-1185">Reference proteome</keyword>
<dbReference type="EMBL" id="JAGMUU010000003">
    <property type="protein sequence ID" value="KAH7157550.1"/>
    <property type="molecule type" value="Genomic_DNA"/>
</dbReference>
<feature type="compositionally biased region" description="Basic and acidic residues" evidence="1">
    <location>
        <begin position="111"/>
        <end position="121"/>
    </location>
</feature>
<evidence type="ECO:0000313" key="2">
    <source>
        <dbReference type="EMBL" id="KAH7157550.1"/>
    </source>
</evidence>
<name>A0A9P9FBQ3_9HYPO</name>